<evidence type="ECO:0000256" key="1">
    <source>
        <dbReference type="SAM" id="MobiDB-lite"/>
    </source>
</evidence>
<dbReference type="EMBL" id="CP003181">
    <property type="protein sequence ID" value="AHJ62046.1"/>
    <property type="molecule type" value="Genomic_DNA"/>
</dbReference>
<dbReference type="KEGG" id="gbh:GbCGDNIH2_0286"/>
<proteinExistence type="predicted"/>
<sequence length="81" mass="9082">MPFSHHTPDARILALSNELNAATDMLRELVILLDRHLADDGRSALHERLLTLRRNDRMNGARKNGPLSHLAETLLTSLPHA</sequence>
<reference evidence="3" key="1">
    <citation type="submission" date="2012-06" db="EMBL/GenBank/DDBJ databases">
        <title>Genome analysis of multiple Granulibacter bethesdensis isolates demonstrates substantial genome diversity.</title>
        <authorList>
            <person name="Greenberg D.E."/>
            <person name="Porcella S.F."/>
            <person name="Zarember K."/>
            <person name="Zelazny A.M."/>
            <person name="Bruno D."/>
            <person name="Martens C."/>
            <person name="Barbian K.D."/>
            <person name="Jaske E."/>
            <person name="Holland S.M."/>
        </authorList>
    </citation>
    <scope>NUCLEOTIDE SEQUENCE [LARGE SCALE GENOMIC DNA]</scope>
    <source>
        <strain evidence="3">CGDNIH3</strain>
    </source>
</reference>
<dbReference type="RefSeq" id="WP_011630994.1">
    <property type="nucleotide sequence ID" value="NZ_CP003181.2"/>
</dbReference>
<feature type="region of interest" description="Disordered" evidence="1">
    <location>
        <begin position="58"/>
        <end position="81"/>
    </location>
</feature>
<name>A0AAN0RBX4_9PROT</name>
<evidence type="ECO:0000313" key="3">
    <source>
        <dbReference type="Proteomes" id="UP000019438"/>
    </source>
</evidence>
<gene>
    <name evidence="2" type="ORF">GbCGDNIH3_0286</name>
</gene>
<organism evidence="2 3">
    <name type="scientific">Granulibacter bethesdensis</name>
    <dbReference type="NCBI Taxonomy" id="364410"/>
    <lineage>
        <taxon>Bacteria</taxon>
        <taxon>Pseudomonadati</taxon>
        <taxon>Pseudomonadota</taxon>
        <taxon>Alphaproteobacteria</taxon>
        <taxon>Acetobacterales</taxon>
        <taxon>Acetobacteraceae</taxon>
        <taxon>Granulibacter</taxon>
    </lineage>
</organism>
<dbReference type="Proteomes" id="UP000019438">
    <property type="component" value="Chromosome"/>
</dbReference>
<protein>
    <submittedName>
        <fullName evidence="2">Uncharacterized protein</fullName>
    </submittedName>
</protein>
<evidence type="ECO:0000313" key="2">
    <source>
        <dbReference type="EMBL" id="AHJ62046.1"/>
    </source>
</evidence>
<dbReference type="KEGG" id="gbc:GbCGDNIH3_0286"/>
<dbReference type="AlphaFoldDB" id="A0AAN0RBX4"/>
<accession>A0AAN0RBX4</accession>